<protein>
    <submittedName>
        <fullName evidence="2">N-methylhydantoinase B</fullName>
    </submittedName>
</protein>
<dbReference type="PANTHER" id="PTHR11365">
    <property type="entry name" value="5-OXOPROLINASE RELATED"/>
    <property type="match status" value="1"/>
</dbReference>
<feature type="domain" description="Hydantoinase B/oxoprolinase" evidence="1">
    <location>
        <begin position="13"/>
        <end position="529"/>
    </location>
</feature>
<dbReference type="InterPro" id="IPR045079">
    <property type="entry name" value="Oxoprolinase-like"/>
</dbReference>
<name>A0A4R7C3F1_9HYPH</name>
<dbReference type="InterPro" id="IPR003692">
    <property type="entry name" value="Hydantoinase_B"/>
</dbReference>
<proteinExistence type="predicted"/>
<dbReference type="Proteomes" id="UP000295122">
    <property type="component" value="Unassembled WGS sequence"/>
</dbReference>
<dbReference type="RefSeq" id="WP_133767982.1">
    <property type="nucleotide sequence ID" value="NZ_SNZR01000011.1"/>
</dbReference>
<dbReference type="GO" id="GO:0005829">
    <property type="term" value="C:cytosol"/>
    <property type="evidence" value="ECO:0007669"/>
    <property type="project" value="TreeGrafter"/>
</dbReference>
<gene>
    <name evidence="2" type="ORF">EV668_0182</name>
</gene>
<dbReference type="PANTHER" id="PTHR11365:SF23">
    <property type="entry name" value="HYPOTHETICAL 5-OXOPROLINASE (EUROFUNG)-RELATED"/>
    <property type="match status" value="1"/>
</dbReference>
<dbReference type="OrthoDB" id="9761586at2"/>
<dbReference type="AlphaFoldDB" id="A0A4R7C3F1"/>
<dbReference type="Pfam" id="PF02538">
    <property type="entry name" value="Hydantoinase_B"/>
    <property type="match status" value="1"/>
</dbReference>
<keyword evidence="3" id="KW-1185">Reference proteome</keyword>
<comment type="caution">
    <text evidence="2">The sequence shown here is derived from an EMBL/GenBank/DDBJ whole genome shotgun (WGS) entry which is preliminary data.</text>
</comment>
<evidence type="ECO:0000313" key="3">
    <source>
        <dbReference type="Proteomes" id="UP000295122"/>
    </source>
</evidence>
<reference evidence="2 3" key="1">
    <citation type="submission" date="2019-03" db="EMBL/GenBank/DDBJ databases">
        <title>Genomic Encyclopedia of Type Strains, Phase IV (KMG-IV): sequencing the most valuable type-strain genomes for metagenomic binning, comparative biology and taxonomic classification.</title>
        <authorList>
            <person name="Goeker M."/>
        </authorList>
    </citation>
    <scope>NUCLEOTIDE SEQUENCE [LARGE SCALE GENOMIC DNA]</scope>
    <source>
        <strain evidence="2 3">DSM 25903</strain>
    </source>
</reference>
<evidence type="ECO:0000259" key="1">
    <source>
        <dbReference type="Pfam" id="PF02538"/>
    </source>
</evidence>
<dbReference type="EMBL" id="SNZR01000011">
    <property type="protein sequence ID" value="TDR92938.1"/>
    <property type="molecule type" value="Genomic_DNA"/>
</dbReference>
<organism evidence="2 3">
    <name type="scientific">Enterovirga rhinocerotis</name>
    <dbReference type="NCBI Taxonomy" id="1339210"/>
    <lineage>
        <taxon>Bacteria</taxon>
        <taxon>Pseudomonadati</taxon>
        <taxon>Pseudomonadota</taxon>
        <taxon>Alphaproteobacteria</taxon>
        <taxon>Hyphomicrobiales</taxon>
        <taxon>Methylobacteriaceae</taxon>
        <taxon>Enterovirga</taxon>
    </lineage>
</organism>
<accession>A0A4R7C3F1</accession>
<sequence length="564" mass="61003">MNAQTKVSRRVEPVTLTVVWNSLVSIADEMGGALRRTAFSEAVREGEDFSTGLFDKDGRLIAQGNFTPGHLGAMPYAVANVLKYIPPDQLEPGDTLCTNDSFLGGSHFPDFFLVTPVFEGEEIIGYVVNTAHHVDVGGAYPGSEAVQGVTEAFAEGLRVLPVKLIHKGEFDQDILRIILGNVRLPDKVRGDLFAQRNANHVGAERFRKLVRAYGRDAFENIIEEILDRSEARTRELLAALPQGTFSFEDQIDDYGPNTPPIRVAVDVTLDEAGVTVDLSRSSDQVAAGLNCYINYTRAYGSFAMRIFGKIDVPNNAGVERVIKVVAREGSFFNAVYPAPSGGRASVQVRIFDTINGAMAKCVPERVMGAFTHWGNPKIGGVDDSGKRWIMYDLIFGGFGGRSDKDGVEGLAPVMNCNNVPIEVHETNNPVRIHQVAAIADSCGAGEFRGGCGVRKDVELMCDTATVVLLGDRHKSQPYGVFGGGAGALARTVLVRDGEDIDLGSKEVRQLRRGDLISFRLAGAGGYGDPRKRSAEKIKRDVADGYVSREKAVELYGADPASLTS</sequence>
<evidence type="ECO:0000313" key="2">
    <source>
        <dbReference type="EMBL" id="TDR92938.1"/>
    </source>
</evidence>
<dbReference type="GO" id="GO:0006749">
    <property type="term" value="P:glutathione metabolic process"/>
    <property type="evidence" value="ECO:0007669"/>
    <property type="project" value="TreeGrafter"/>
</dbReference>
<dbReference type="GO" id="GO:0017168">
    <property type="term" value="F:5-oxoprolinase (ATP-hydrolyzing) activity"/>
    <property type="evidence" value="ECO:0007669"/>
    <property type="project" value="TreeGrafter"/>
</dbReference>